<dbReference type="Pfam" id="PF01590">
    <property type="entry name" value="GAF"/>
    <property type="match status" value="1"/>
</dbReference>
<accession>A0A2T7BMW8</accession>
<evidence type="ECO:0000259" key="1">
    <source>
        <dbReference type="Pfam" id="PF01590"/>
    </source>
</evidence>
<dbReference type="Proteomes" id="UP000244450">
    <property type="component" value="Unassembled WGS sequence"/>
</dbReference>
<evidence type="ECO:0000313" key="2">
    <source>
        <dbReference type="EMBL" id="PUZ29006.1"/>
    </source>
</evidence>
<feature type="domain" description="GAF" evidence="1">
    <location>
        <begin position="34"/>
        <end position="170"/>
    </location>
</feature>
<proteinExistence type="predicted"/>
<dbReference type="SUPFAM" id="SSF55781">
    <property type="entry name" value="GAF domain-like"/>
    <property type="match status" value="1"/>
</dbReference>
<dbReference type="Gene3D" id="3.30.450.40">
    <property type="match status" value="1"/>
</dbReference>
<keyword evidence="3" id="KW-1185">Reference proteome</keyword>
<dbReference type="AlphaFoldDB" id="A0A2T7BMW8"/>
<dbReference type="PANTHER" id="PTHR43102">
    <property type="entry name" value="SLR1143 PROTEIN"/>
    <property type="match status" value="1"/>
</dbReference>
<dbReference type="EMBL" id="QCYK01000001">
    <property type="protein sequence ID" value="PUZ29006.1"/>
    <property type="molecule type" value="Genomic_DNA"/>
</dbReference>
<name>A0A2T7BMW8_9BACT</name>
<sequence>MYYTSNIPASLLPDNEKERLQHLHRYKILNTAPEEDYDNIAREAMAIFNTPSAAITFIDRDTAYPKSYVGAGGCSHLPRYACFCAIAIHNSKVTVFPDTQQVPELRANPYSNGLNPATPPIRFYAGAPLRTPEGTHIGTICALDNKPHATITDEQALKLRALARQVMQHLHMRLHLQNALKGQRPN</sequence>
<organism evidence="2 3">
    <name type="scientific">Chitinophaga parva</name>
    <dbReference type="NCBI Taxonomy" id="2169414"/>
    <lineage>
        <taxon>Bacteria</taxon>
        <taxon>Pseudomonadati</taxon>
        <taxon>Bacteroidota</taxon>
        <taxon>Chitinophagia</taxon>
        <taxon>Chitinophagales</taxon>
        <taxon>Chitinophagaceae</taxon>
        <taxon>Chitinophaga</taxon>
    </lineage>
</organism>
<evidence type="ECO:0000313" key="3">
    <source>
        <dbReference type="Proteomes" id="UP000244450"/>
    </source>
</evidence>
<dbReference type="InterPro" id="IPR003018">
    <property type="entry name" value="GAF"/>
</dbReference>
<dbReference type="OrthoDB" id="9811889at2"/>
<comment type="caution">
    <text evidence="2">The sequence shown here is derived from an EMBL/GenBank/DDBJ whole genome shotgun (WGS) entry which is preliminary data.</text>
</comment>
<dbReference type="InterPro" id="IPR029016">
    <property type="entry name" value="GAF-like_dom_sf"/>
</dbReference>
<gene>
    <name evidence="2" type="ORF">DCC81_05925</name>
</gene>
<protein>
    <submittedName>
        <fullName evidence="2">GAF domain-containing protein</fullName>
    </submittedName>
</protein>
<dbReference type="RefSeq" id="WP_108685645.1">
    <property type="nucleotide sequence ID" value="NZ_QCYK01000001.1"/>
</dbReference>
<reference evidence="2 3" key="1">
    <citation type="submission" date="2018-04" db="EMBL/GenBank/DDBJ databases">
        <title>Chitinophaga fuyangensis sp. nov., isolated from soil in a chemical factory.</title>
        <authorList>
            <person name="Chen K."/>
        </authorList>
    </citation>
    <scope>NUCLEOTIDE SEQUENCE [LARGE SCALE GENOMIC DNA]</scope>
    <source>
        <strain evidence="2 3">LY-1</strain>
    </source>
</reference>
<dbReference type="PANTHER" id="PTHR43102:SF2">
    <property type="entry name" value="GAF DOMAIN-CONTAINING PROTEIN"/>
    <property type="match status" value="1"/>
</dbReference>